<dbReference type="Pfam" id="PF13537">
    <property type="entry name" value="GATase_7"/>
    <property type="match status" value="1"/>
</dbReference>
<name>A0ABQ6PVX7_9BACT</name>
<dbReference type="InterPro" id="IPR029055">
    <property type="entry name" value="Ntn_hydrolases_N"/>
</dbReference>
<organism evidence="9 10">
    <name type="scientific">Algoriphagus confluentis</name>
    <dbReference type="NCBI Taxonomy" id="1697556"/>
    <lineage>
        <taxon>Bacteria</taxon>
        <taxon>Pseudomonadati</taxon>
        <taxon>Bacteroidota</taxon>
        <taxon>Cytophagia</taxon>
        <taxon>Cytophagales</taxon>
        <taxon>Cyclobacteriaceae</taxon>
        <taxon>Algoriphagus</taxon>
    </lineage>
</organism>
<dbReference type="EMBL" id="BTPD01000018">
    <property type="protein sequence ID" value="GMQ31375.1"/>
    <property type="molecule type" value="Genomic_DNA"/>
</dbReference>
<accession>A0ABQ6PVX7</accession>
<evidence type="ECO:0000256" key="1">
    <source>
        <dbReference type="ARBA" id="ARBA00005187"/>
    </source>
</evidence>
<feature type="domain" description="Glutamine amidotransferase type-2" evidence="8">
    <location>
        <begin position="2"/>
        <end position="209"/>
    </location>
</feature>
<protein>
    <recommendedName>
        <fullName evidence="3">asparagine synthase (glutamine-hydrolyzing)</fullName>
        <ecNumber evidence="3">6.3.5.4</ecNumber>
    </recommendedName>
</protein>
<dbReference type="PROSITE" id="PS51278">
    <property type="entry name" value="GATASE_TYPE_2"/>
    <property type="match status" value="1"/>
</dbReference>
<sequence>MCGIHLIWGKDANEVAIQTMVSDSHHRGPDQQAVYSPWPGLWIGVNRLKILHPGPDADQPFWSPDGNTLLIWNGEIYNFLELKKLLTRMGVEFLTQSDTEVLLHYLRYFGVDGLKNLEGMFSLLFVNLIDQSVVVARDRNGEKPLYFSQNPDTLAISSETRSLARLTQAELDTHQIQPYFYLRSPIPEKTFFKGIRPWKPGRFSKISQHSTFRWDTLPDPEPQQAAPDQKSFIQCLSGAVQRQFHADVPHGILLSGGADSSLIYSLWYKETGIPLPAYTIEVEKKYRKKYSDATFAKQLVRQVPAEHHLVAVSQQIFLDRWDEYLQGVDQPIGDSAGFLTWLIGDQAKNQVKVLASGAGADELWGGYQRHQAFFQYLNYPGFWGQIAPFLSKWPLGRTWKKFMQGIDADPRITFMNFAALQNAPKELLEDYLRIFDSHISPYKQALDFDRKVYLVQDVLKIQDKALMAHGIEGRSPYLDSSMISIWRSVEDPKALLGKPWIKQGLEDLNLGWIASRRKFGFGLPLTEWLGENGPFAQRVFASIRDFAPIAAKELPPDVADFCRNPEKQVKVHFLTLYNLFLLAEWMKLHRA</sequence>
<keyword evidence="5" id="KW-0067">ATP-binding</keyword>
<comment type="pathway">
    <text evidence="1">Amino-acid biosynthesis; L-asparagine biosynthesis; L-asparagine from L-aspartate (L-Gln route): step 1/1.</text>
</comment>
<proteinExistence type="inferred from homology"/>
<dbReference type="Pfam" id="PF00733">
    <property type="entry name" value="Asn_synthase"/>
    <property type="match status" value="1"/>
</dbReference>
<evidence type="ECO:0000313" key="10">
    <source>
        <dbReference type="Proteomes" id="UP001338309"/>
    </source>
</evidence>
<keyword evidence="4" id="KW-0547">Nucleotide-binding</keyword>
<dbReference type="CDD" id="cd01991">
    <property type="entry name" value="Asn_synthase_B_C"/>
    <property type="match status" value="1"/>
</dbReference>
<dbReference type="PANTHER" id="PTHR43284">
    <property type="entry name" value="ASPARAGINE SYNTHETASE (GLUTAMINE-HYDROLYZING)"/>
    <property type="match status" value="1"/>
</dbReference>
<comment type="catalytic activity">
    <reaction evidence="7">
        <text>L-aspartate + L-glutamine + ATP + H2O = L-asparagine + L-glutamate + AMP + diphosphate + H(+)</text>
        <dbReference type="Rhea" id="RHEA:12228"/>
        <dbReference type="ChEBI" id="CHEBI:15377"/>
        <dbReference type="ChEBI" id="CHEBI:15378"/>
        <dbReference type="ChEBI" id="CHEBI:29985"/>
        <dbReference type="ChEBI" id="CHEBI:29991"/>
        <dbReference type="ChEBI" id="CHEBI:30616"/>
        <dbReference type="ChEBI" id="CHEBI:33019"/>
        <dbReference type="ChEBI" id="CHEBI:58048"/>
        <dbReference type="ChEBI" id="CHEBI:58359"/>
        <dbReference type="ChEBI" id="CHEBI:456215"/>
        <dbReference type="EC" id="6.3.5.4"/>
    </reaction>
</comment>
<dbReference type="InterPro" id="IPR006426">
    <property type="entry name" value="Asn_synth_AEB"/>
</dbReference>
<dbReference type="InterPro" id="IPR017932">
    <property type="entry name" value="GATase_2_dom"/>
</dbReference>
<dbReference type="NCBIfam" id="TIGR01536">
    <property type="entry name" value="asn_synth_AEB"/>
    <property type="match status" value="1"/>
</dbReference>
<keyword evidence="6" id="KW-0315">Glutamine amidotransferase</keyword>
<dbReference type="CDD" id="cd00712">
    <property type="entry name" value="AsnB"/>
    <property type="match status" value="1"/>
</dbReference>
<dbReference type="Proteomes" id="UP001338309">
    <property type="component" value="Unassembled WGS sequence"/>
</dbReference>
<evidence type="ECO:0000256" key="2">
    <source>
        <dbReference type="ARBA" id="ARBA00005752"/>
    </source>
</evidence>
<dbReference type="PANTHER" id="PTHR43284:SF1">
    <property type="entry name" value="ASPARAGINE SYNTHETASE"/>
    <property type="match status" value="1"/>
</dbReference>
<dbReference type="InterPro" id="IPR051786">
    <property type="entry name" value="ASN_synthetase/amidase"/>
</dbReference>
<dbReference type="InterPro" id="IPR033738">
    <property type="entry name" value="AsnB_N"/>
</dbReference>
<dbReference type="Gene3D" id="3.60.20.10">
    <property type="entry name" value="Glutamine Phosphoribosylpyrophosphate, subunit 1, domain 1"/>
    <property type="match status" value="1"/>
</dbReference>
<reference evidence="9 10" key="1">
    <citation type="submission" date="2023-08" db="EMBL/GenBank/DDBJ databases">
        <title>Draft genome sequence of Algoriphagus confluentis.</title>
        <authorList>
            <person name="Takatani N."/>
            <person name="Hosokawa M."/>
            <person name="Sawabe T."/>
        </authorList>
    </citation>
    <scope>NUCLEOTIDE SEQUENCE [LARGE SCALE GENOMIC DNA]</scope>
    <source>
        <strain evidence="9 10">NBRC 111222</strain>
    </source>
</reference>
<dbReference type="RefSeq" id="WP_338226139.1">
    <property type="nucleotide sequence ID" value="NZ_BTPD01000018.1"/>
</dbReference>
<keyword evidence="10" id="KW-1185">Reference proteome</keyword>
<gene>
    <name evidence="9" type="primary">asnB</name>
    <name evidence="9" type="ORF">Aconfl_40190</name>
</gene>
<comment type="caution">
    <text evidence="9">The sequence shown here is derived from an EMBL/GenBank/DDBJ whole genome shotgun (WGS) entry which is preliminary data.</text>
</comment>
<dbReference type="PIRSF" id="PIRSF001589">
    <property type="entry name" value="Asn_synthetase_glu-h"/>
    <property type="match status" value="1"/>
</dbReference>
<comment type="similarity">
    <text evidence="2">Belongs to the asparagine synthetase family.</text>
</comment>
<evidence type="ECO:0000256" key="6">
    <source>
        <dbReference type="ARBA" id="ARBA00022962"/>
    </source>
</evidence>
<evidence type="ECO:0000256" key="3">
    <source>
        <dbReference type="ARBA" id="ARBA00012737"/>
    </source>
</evidence>
<evidence type="ECO:0000256" key="5">
    <source>
        <dbReference type="ARBA" id="ARBA00022840"/>
    </source>
</evidence>
<dbReference type="InterPro" id="IPR014729">
    <property type="entry name" value="Rossmann-like_a/b/a_fold"/>
</dbReference>
<evidence type="ECO:0000313" key="9">
    <source>
        <dbReference type="EMBL" id="GMQ31375.1"/>
    </source>
</evidence>
<dbReference type="Gene3D" id="3.40.50.620">
    <property type="entry name" value="HUPs"/>
    <property type="match status" value="1"/>
</dbReference>
<evidence type="ECO:0000256" key="4">
    <source>
        <dbReference type="ARBA" id="ARBA00022741"/>
    </source>
</evidence>
<evidence type="ECO:0000256" key="7">
    <source>
        <dbReference type="ARBA" id="ARBA00048741"/>
    </source>
</evidence>
<dbReference type="SUPFAM" id="SSF56235">
    <property type="entry name" value="N-terminal nucleophile aminohydrolases (Ntn hydrolases)"/>
    <property type="match status" value="1"/>
</dbReference>
<dbReference type="EC" id="6.3.5.4" evidence="3"/>
<dbReference type="SUPFAM" id="SSF52402">
    <property type="entry name" value="Adenine nucleotide alpha hydrolases-like"/>
    <property type="match status" value="1"/>
</dbReference>
<evidence type="ECO:0000259" key="8">
    <source>
        <dbReference type="PROSITE" id="PS51278"/>
    </source>
</evidence>
<dbReference type="InterPro" id="IPR001962">
    <property type="entry name" value="Asn_synthase"/>
</dbReference>